<sequence>MRWCRNRPIDKFSDWKRLIHSRDCGSFVSGGFGSFILPKPVLCSSAQSLKSGISTAVQSLLAVLGAVGLQSSASQEMEQVQERMKAHIEAIMGDQLSKAKEQVEELQEYIKPEPPSKEGKPSKLRYFVPRKFRPDLEDPRPCVTFSPGSYVRLDPTVSGRIDRDKLRWTITPRIPKKTGLTFNPRTGIIEGTIPIHEEHAGSFQVSSLGEKRAFRPSASLNEYPDNDGANDDKGMHHYHMARLGTHHESFSEKVFRLSRKTYTVVVRNSAGYARTRVTFQIQHRSIIGRQQQKKEPAKEGGPDSRKDLRKRQTVRLADMDM</sequence>
<gene>
    <name evidence="2" type="ORF">TGARI_371940</name>
</gene>
<feature type="compositionally biased region" description="Basic and acidic residues" evidence="1">
    <location>
        <begin position="292"/>
        <end position="306"/>
    </location>
</feature>
<reference evidence="2 3" key="1">
    <citation type="journal article" date="2016" name="Nat. Commun.">
        <title>Local admixture of amplified and diversified secreted pathogenesis determinants shapes mosaic Toxoplasma gondii genomes.</title>
        <authorList>
            <person name="Lorenzi H."/>
            <person name="Khan A."/>
            <person name="Behnke M.S."/>
            <person name="Namasivayam S."/>
            <person name="Swapna L.S."/>
            <person name="Hadjithomas M."/>
            <person name="Karamycheva S."/>
            <person name="Pinney D."/>
            <person name="Brunk B.P."/>
            <person name="Ajioka J.W."/>
            <person name="Ajzenberg D."/>
            <person name="Boothroyd J.C."/>
            <person name="Boyle J.P."/>
            <person name="Darde M.L."/>
            <person name="Diaz-Miranda M.A."/>
            <person name="Dubey J.P."/>
            <person name="Fritz H.M."/>
            <person name="Gennari S.M."/>
            <person name="Gregory B.D."/>
            <person name="Kim K."/>
            <person name="Saeij J.P."/>
            <person name="Su C."/>
            <person name="White M.W."/>
            <person name="Zhu X.Q."/>
            <person name="Howe D.K."/>
            <person name="Rosenthal B.M."/>
            <person name="Grigg M.E."/>
            <person name="Parkinson J."/>
            <person name="Liu L."/>
            <person name="Kissinger J.C."/>
            <person name="Roos D.S."/>
            <person name="Sibley L.D."/>
        </authorList>
    </citation>
    <scope>NUCLEOTIDE SEQUENCE [LARGE SCALE GENOMIC DNA]</scope>
    <source>
        <strain evidence="2 3">ARI</strain>
    </source>
</reference>
<protein>
    <submittedName>
        <fullName evidence="2">EF hand protein</fullName>
    </submittedName>
</protein>
<evidence type="ECO:0000256" key="1">
    <source>
        <dbReference type="SAM" id="MobiDB-lite"/>
    </source>
</evidence>
<accession>A0A139XK82</accession>
<evidence type="ECO:0000313" key="2">
    <source>
        <dbReference type="EMBL" id="KYF39187.1"/>
    </source>
</evidence>
<evidence type="ECO:0000313" key="3">
    <source>
        <dbReference type="Proteomes" id="UP000074247"/>
    </source>
</evidence>
<feature type="region of interest" description="Disordered" evidence="1">
    <location>
        <begin position="283"/>
        <end position="321"/>
    </location>
</feature>
<dbReference type="VEuPathDB" id="ToxoDB:TGARI_371940"/>
<dbReference type="EMBL" id="AGQS02005810">
    <property type="protein sequence ID" value="KYF39187.1"/>
    <property type="molecule type" value="Genomic_DNA"/>
</dbReference>
<proteinExistence type="predicted"/>
<feature type="region of interest" description="Disordered" evidence="1">
    <location>
        <begin position="216"/>
        <end position="235"/>
    </location>
</feature>
<organism evidence="2 3">
    <name type="scientific">Toxoplasma gondii ARI</name>
    <dbReference type="NCBI Taxonomy" id="1074872"/>
    <lineage>
        <taxon>Eukaryota</taxon>
        <taxon>Sar</taxon>
        <taxon>Alveolata</taxon>
        <taxon>Apicomplexa</taxon>
        <taxon>Conoidasida</taxon>
        <taxon>Coccidia</taxon>
        <taxon>Eucoccidiorida</taxon>
        <taxon>Eimeriorina</taxon>
        <taxon>Sarcocystidae</taxon>
        <taxon>Toxoplasma</taxon>
    </lineage>
</organism>
<comment type="caution">
    <text evidence="2">The sequence shown here is derived from an EMBL/GenBank/DDBJ whole genome shotgun (WGS) entry which is preliminary data.</text>
</comment>
<dbReference type="Proteomes" id="UP000074247">
    <property type="component" value="Unassembled WGS sequence"/>
</dbReference>
<name>A0A139XK82_TOXGO</name>
<dbReference type="AlphaFoldDB" id="A0A139XK82"/>